<dbReference type="AlphaFoldDB" id="A0A3M2M259"/>
<dbReference type="RefSeq" id="WP_122195784.1">
    <property type="nucleotide sequence ID" value="NZ_JBHSKC010000007.1"/>
</dbReference>
<evidence type="ECO:0000313" key="4">
    <source>
        <dbReference type="Proteomes" id="UP000282674"/>
    </source>
</evidence>
<gene>
    <name evidence="3" type="ORF">EBO15_19190</name>
</gene>
<reference evidence="3 4" key="1">
    <citation type="submission" date="2018-10" db="EMBL/GenBank/DDBJ databases">
        <title>Isolation from soil.</title>
        <authorList>
            <person name="Hu J."/>
        </authorList>
    </citation>
    <scope>NUCLEOTIDE SEQUENCE [LARGE SCALE GENOMIC DNA]</scope>
    <source>
        <strain evidence="3 4">NEAU-Ht49</strain>
    </source>
</reference>
<accession>A0A3M2M259</accession>
<dbReference type="EMBL" id="RFFG01000032">
    <property type="protein sequence ID" value="RMI42565.1"/>
    <property type="molecule type" value="Genomic_DNA"/>
</dbReference>
<comment type="caution">
    <text evidence="3">The sequence shown here is derived from an EMBL/GenBank/DDBJ whole genome shotgun (WGS) entry which is preliminary data.</text>
</comment>
<dbReference type="Pfam" id="PF04149">
    <property type="entry name" value="DUF397"/>
    <property type="match status" value="1"/>
</dbReference>
<name>A0A3M2M259_9ACTN</name>
<evidence type="ECO:0000259" key="2">
    <source>
        <dbReference type="Pfam" id="PF04149"/>
    </source>
</evidence>
<dbReference type="InterPro" id="IPR007278">
    <property type="entry name" value="DUF397"/>
</dbReference>
<organism evidence="3 4">
    <name type="scientific">Actinomadura harenae</name>
    <dbReference type="NCBI Taxonomy" id="2483351"/>
    <lineage>
        <taxon>Bacteria</taxon>
        <taxon>Bacillati</taxon>
        <taxon>Actinomycetota</taxon>
        <taxon>Actinomycetes</taxon>
        <taxon>Streptosporangiales</taxon>
        <taxon>Thermomonosporaceae</taxon>
        <taxon>Actinomadura</taxon>
    </lineage>
</organism>
<feature type="region of interest" description="Disordered" evidence="1">
    <location>
        <begin position="1"/>
        <end position="24"/>
    </location>
</feature>
<feature type="domain" description="DUF397" evidence="2">
    <location>
        <begin position="33"/>
        <end position="82"/>
    </location>
</feature>
<dbReference type="Proteomes" id="UP000282674">
    <property type="component" value="Unassembled WGS sequence"/>
</dbReference>
<evidence type="ECO:0000256" key="1">
    <source>
        <dbReference type="SAM" id="MobiDB-lite"/>
    </source>
</evidence>
<keyword evidence="4" id="KW-1185">Reference proteome</keyword>
<dbReference type="OrthoDB" id="4570646at2"/>
<proteinExistence type="predicted"/>
<sequence length="85" mass="9432">MNPFAQPAAHWRKSTHSSSQGGQCSEIADLSAAHWHRRSRSSQDRQDCVEVAVLVVRDSKDPDGPKLILTQAAWRNLVARARGRA</sequence>
<protein>
    <submittedName>
        <fullName evidence="3">DUF397 domain-containing protein</fullName>
    </submittedName>
</protein>
<evidence type="ECO:0000313" key="3">
    <source>
        <dbReference type="EMBL" id="RMI42565.1"/>
    </source>
</evidence>